<organism evidence="2 3">
    <name type="scientific">Daphnia pulex</name>
    <name type="common">Water flea</name>
    <dbReference type="NCBI Taxonomy" id="6669"/>
    <lineage>
        <taxon>Eukaryota</taxon>
        <taxon>Metazoa</taxon>
        <taxon>Ecdysozoa</taxon>
        <taxon>Arthropoda</taxon>
        <taxon>Crustacea</taxon>
        <taxon>Branchiopoda</taxon>
        <taxon>Diplostraca</taxon>
        <taxon>Cladocera</taxon>
        <taxon>Anomopoda</taxon>
        <taxon>Daphniidae</taxon>
        <taxon>Daphnia</taxon>
    </lineage>
</organism>
<keyword evidence="1" id="KW-0732">Signal</keyword>
<keyword evidence="3" id="KW-1185">Reference proteome</keyword>
<dbReference type="AlphaFoldDB" id="E9GA90"/>
<gene>
    <name evidence="2" type="ORF">DAPPUDRAFT_315611</name>
</gene>
<feature type="signal peptide" evidence="1">
    <location>
        <begin position="1"/>
        <end position="21"/>
    </location>
</feature>
<reference evidence="2 3" key="1">
    <citation type="journal article" date="2011" name="Science">
        <title>The ecoresponsive genome of Daphnia pulex.</title>
        <authorList>
            <person name="Colbourne J.K."/>
            <person name="Pfrender M.E."/>
            <person name="Gilbert D."/>
            <person name="Thomas W.K."/>
            <person name="Tucker A."/>
            <person name="Oakley T.H."/>
            <person name="Tokishita S."/>
            <person name="Aerts A."/>
            <person name="Arnold G.J."/>
            <person name="Basu M.K."/>
            <person name="Bauer D.J."/>
            <person name="Caceres C.E."/>
            <person name="Carmel L."/>
            <person name="Casola C."/>
            <person name="Choi J.H."/>
            <person name="Detter J.C."/>
            <person name="Dong Q."/>
            <person name="Dusheyko S."/>
            <person name="Eads B.D."/>
            <person name="Frohlich T."/>
            <person name="Geiler-Samerotte K.A."/>
            <person name="Gerlach D."/>
            <person name="Hatcher P."/>
            <person name="Jogdeo S."/>
            <person name="Krijgsveld J."/>
            <person name="Kriventseva E.V."/>
            <person name="Kultz D."/>
            <person name="Laforsch C."/>
            <person name="Lindquist E."/>
            <person name="Lopez J."/>
            <person name="Manak J.R."/>
            <person name="Muller J."/>
            <person name="Pangilinan J."/>
            <person name="Patwardhan R.P."/>
            <person name="Pitluck S."/>
            <person name="Pritham E.J."/>
            <person name="Rechtsteiner A."/>
            <person name="Rho M."/>
            <person name="Rogozin I.B."/>
            <person name="Sakarya O."/>
            <person name="Salamov A."/>
            <person name="Schaack S."/>
            <person name="Shapiro H."/>
            <person name="Shiga Y."/>
            <person name="Skalitzky C."/>
            <person name="Smith Z."/>
            <person name="Souvorov A."/>
            <person name="Sung W."/>
            <person name="Tang Z."/>
            <person name="Tsuchiya D."/>
            <person name="Tu H."/>
            <person name="Vos H."/>
            <person name="Wang M."/>
            <person name="Wolf Y.I."/>
            <person name="Yamagata H."/>
            <person name="Yamada T."/>
            <person name="Ye Y."/>
            <person name="Shaw J.R."/>
            <person name="Andrews J."/>
            <person name="Crease T.J."/>
            <person name="Tang H."/>
            <person name="Lucas S.M."/>
            <person name="Robertson H.M."/>
            <person name="Bork P."/>
            <person name="Koonin E.V."/>
            <person name="Zdobnov E.M."/>
            <person name="Grigoriev I.V."/>
            <person name="Lynch M."/>
            <person name="Boore J.L."/>
        </authorList>
    </citation>
    <scope>NUCLEOTIDE SEQUENCE [LARGE SCALE GENOMIC DNA]</scope>
</reference>
<evidence type="ECO:0000256" key="1">
    <source>
        <dbReference type="SAM" id="SignalP"/>
    </source>
</evidence>
<dbReference type="EMBL" id="GL732536">
    <property type="protein sequence ID" value="EFX83702.1"/>
    <property type="molecule type" value="Genomic_DNA"/>
</dbReference>
<evidence type="ECO:0000313" key="2">
    <source>
        <dbReference type="EMBL" id="EFX83702.1"/>
    </source>
</evidence>
<evidence type="ECO:0000313" key="3">
    <source>
        <dbReference type="Proteomes" id="UP000000305"/>
    </source>
</evidence>
<dbReference type="Proteomes" id="UP000000305">
    <property type="component" value="Unassembled WGS sequence"/>
</dbReference>
<dbReference type="HOGENOM" id="CLU_2851919_0_0_1"/>
<dbReference type="KEGG" id="dpx:DAPPUDRAFT_315611"/>
<proteinExistence type="predicted"/>
<feature type="chain" id="PRO_5003240761" evidence="1">
    <location>
        <begin position="22"/>
        <end position="65"/>
    </location>
</feature>
<sequence>MSQRMTFVRLFALLYVVFCLAISKVTNFPLMADDEGHELLSNGTEINWQEEVESLLASLALATKE</sequence>
<protein>
    <submittedName>
        <fullName evidence="2">Uncharacterized protein</fullName>
    </submittedName>
</protein>
<accession>E9GA90</accession>
<dbReference type="InParanoid" id="E9GA90"/>
<name>E9GA90_DAPPU</name>